<evidence type="ECO:0000313" key="7">
    <source>
        <dbReference type="Proteomes" id="UP000273898"/>
    </source>
</evidence>
<proteinExistence type="predicted"/>
<evidence type="ECO:0000313" key="5">
    <source>
        <dbReference type="EMBL" id="RLJ69597.1"/>
    </source>
</evidence>
<keyword evidence="2" id="KW-0472">Membrane</keyword>
<dbReference type="EMBL" id="SOPX01000006">
    <property type="protein sequence ID" value="TFB28343.1"/>
    <property type="molecule type" value="Genomic_DNA"/>
</dbReference>
<evidence type="ECO:0000256" key="2">
    <source>
        <dbReference type="SAM" id="Phobius"/>
    </source>
</evidence>
<name>A0A497XRF6_9SPHI</name>
<dbReference type="Proteomes" id="UP000297429">
    <property type="component" value="Unassembled WGS sequence"/>
</dbReference>
<keyword evidence="1" id="KW-0175">Coiled coil</keyword>
<accession>A0A497XRF6</accession>
<dbReference type="AlphaFoldDB" id="A0A497XRF6"/>
<dbReference type="EMBL" id="RCCK01000016">
    <property type="protein sequence ID" value="RLJ69597.1"/>
    <property type="molecule type" value="Genomic_DNA"/>
</dbReference>
<feature type="domain" description="Protein FecR C-terminal" evidence="4">
    <location>
        <begin position="270"/>
        <end position="337"/>
    </location>
</feature>
<comment type="caution">
    <text evidence="5">The sequence shown here is derived from an EMBL/GenBank/DDBJ whole genome shotgun (WGS) entry which is preliminary data.</text>
</comment>
<dbReference type="PANTHER" id="PTHR30273">
    <property type="entry name" value="PERIPLASMIC SIGNAL SENSOR AND SIGMA FACTOR ACTIVATOR FECR-RELATED"/>
    <property type="match status" value="1"/>
</dbReference>
<keyword evidence="2" id="KW-1133">Transmembrane helix</keyword>
<reference evidence="6 8" key="2">
    <citation type="submission" date="2019-03" db="EMBL/GenBank/DDBJ databases">
        <authorList>
            <person name="He R.-H."/>
        </authorList>
    </citation>
    <scope>NUCLEOTIDE SEQUENCE [LARGE SCALE GENOMIC DNA]</scope>
    <source>
        <strain evidence="6 8">DSM 19624</strain>
    </source>
</reference>
<keyword evidence="8" id="KW-1185">Reference proteome</keyword>
<reference evidence="5 7" key="1">
    <citation type="submission" date="2018-10" db="EMBL/GenBank/DDBJ databases">
        <title>Genomic Encyclopedia of Archaeal and Bacterial Type Strains, Phase II (KMG-II): from individual species to whole genera.</title>
        <authorList>
            <person name="Goeker M."/>
        </authorList>
    </citation>
    <scope>NUCLEOTIDE SEQUENCE [LARGE SCALE GENOMIC DNA]</scope>
    <source>
        <strain evidence="5 7">DSM 19624</strain>
    </source>
</reference>
<sequence length="343" mass="39235">MRMDQETWKLVLEYLAVKEDLRSSKAEIALLEKKLRDWVSEDPDHEEQLEEVLLLWQDTAQLPDDGLWKESFAGIKEQINQTPVRKFKILKWWPAATAAAIIGALLFFMASDKKPFPVNEYQVVWTTKTAAPGKIVNVLLPDSSEIWLNSGSSISFPQNLKHAGIRTVKLNGEAFFKVKRDPAHPFIVKSQNIQTRVLGTSFNIRAWKNYRPEVTVLTGKVAVSRDSAGTQSAAVHLLPNQKVIYNMKLALLVRENVEDAKTSTDWRIGKMYFNKTPMEDVFQTISRKYALKVVSDRSFDNCELTAKFDNVSIKEVLRTLELTFDIHYTINKQIIYIKGGRCN</sequence>
<feature type="domain" description="FecR protein" evidence="3">
    <location>
        <begin position="130"/>
        <end position="221"/>
    </location>
</feature>
<feature type="transmembrane region" description="Helical" evidence="2">
    <location>
        <begin position="92"/>
        <end position="110"/>
    </location>
</feature>
<evidence type="ECO:0000259" key="4">
    <source>
        <dbReference type="Pfam" id="PF16344"/>
    </source>
</evidence>
<feature type="coiled-coil region" evidence="1">
    <location>
        <begin position="14"/>
        <end position="41"/>
    </location>
</feature>
<dbReference type="Gene3D" id="3.55.50.30">
    <property type="match status" value="1"/>
</dbReference>
<protein>
    <submittedName>
        <fullName evidence="5">FecR family protein</fullName>
    </submittedName>
</protein>
<dbReference type="InterPro" id="IPR006860">
    <property type="entry name" value="FecR"/>
</dbReference>
<keyword evidence="2" id="KW-0812">Transmembrane</keyword>
<dbReference type="Proteomes" id="UP000273898">
    <property type="component" value="Unassembled WGS sequence"/>
</dbReference>
<gene>
    <name evidence="5" type="ORF">BCL90_5195</name>
    <name evidence="6" type="ORF">E3V97_22935</name>
</gene>
<dbReference type="Pfam" id="PF04773">
    <property type="entry name" value="FecR"/>
    <property type="match status" value="1"/>
</dbReference>
<dbReference type="InterPro" id="IPR012373">
    <property type="entry name" value="Ferrdict_sens_TM"/>
</dbReference>
<dbReference type="GO" id="GO:0016989">
    <property type="term" value="F:sigma factor antagonist activity"/>
    <property type="evidence" value="ECO:0007669"/>
    <property type="project" value="TreeGrafter"/>
</dbReference>
<dbReference type="Gene3D" id="2.60.120.1440">
    <property type="match status" value="1"/>
</dbReference>
<dbReference type="OrthoDB" id="1452822at2"/>
<evidence type="ECO:0000256" key="1">
    <source>
        <dbReference type="SAM" id="Coils"/>
    </source>
</evidence>
<evidence type="ECO:0000313" key="8">
    <source>
        <dbReference type="Proteomes" id="UP000297429"/>
    </source>
</evidence>
<dbReference type="Pfam" id="PF16344">
    <property type="entry name" value="FecR_C"/>
    <property type="match status" value="1"/>
</dbReference>
<dbReference type="PANTHER" id="PTHR30273:SF2">
    <property type="entry name" value="PROTEIN FECR"/>
    <property type="match status" value="1"/>
</dbReference>
<organism evidence="5 7">
    <name type="scientific">Pedobacter alluvionis</name>
    <dbReference type="NCBI Taxonomy" id="475253"/>
    <lineage>
        <taxon>Bacteria</taxon>
        <taxon>Pseudomonadati</taxon>
        <taxon>Bacteroidota</taxon>
        <taxon>Sphingobacteriia</taxon>
        <taxon>Sphingobacteriales</taxon>
        <taxon>Sphingobacteriaceae</taxon>
        <taxon>Pedobacter</taxon>
    </lineage>
</organism>
<dbReference type="PIRSF" id="PIRSF018266">
    <property type="entry name" value="FecR"/>
    <property type="match status" value="1"/>
</dbReference>
<dbReference type="InterPro" id="IPR032508">
    <property type="entry name" value="FecR_C"/>
</dbReference>
<evidence type="ECO:0000313" key="6">
    <source>
        <dbReference type="EMBL" id="TFB28343.1"/>
    </source>
</evidence>
<evidence type="ECO:0000259" key="3">
    <source>
        <dbReference type="Pfam" id="PF04773"/>
    </source>
</evidence>